<protein>
    <submittedName>
        <fullName evidence="3">Methyltransferase domain-containing protein</fullName>
    </submittedName>
</protein>
<keyword evidence="3" id="KW-0489">Methyltransferase</keyword>
<dbReference type="SUPFAM" id="SSF53335">
    <property type="entry name" value="S-adenosyl-L-methionine-dependent methyltransferases"/>
    <property type="match status" value="1"/>
</dbReference>
<dbReference type="KEGG" id="ptaw:DW352_14830"/>
<reference evidence="3 4" key="1">
    <citation type="submission" date="2018-07" db="EMBL/GenBank/DDBJ databases">
        <authorList>
            <person name="Quirk P.G."/>
            <person name="Krulwich T.A."/>
        </authorList>
    </citation>
    <scope>NUCLEOTIDE SEQUENCE [LARGE SCALE GENOMIC DNA]</scope>
    <source>
        <strain evidence="3 4">CC-BB4</strain>
    </source>
</reference>
<dbReference type="InterPro" id="IPR011990">
    <property type="entry name" value="TPR-like_helical_dom_sf"/>
</dbReference>
<keyword evidence="1" id="KW-0802">TPR repeat</keyword>
<keyword evidence="4" id="KW-1185">Reference proteome</keyword>
<name>A0A345ZXN5_9HYPH</name>
<dbReference type="CDD" id="cd02440">
    <property type="entry name" value="AdoMet_MTases"/>
    <property type="match status" value="1"/>
</dbReference>
<dbReference type="OrthoDB" id="465636at2"/>
<dbReference type="Pfam" id="PF08241">
    <property type="entry name" value="Methyltransf_11"/>
    <property type="match status" value="1"/>
</dbReference>
<gene>
    <name evidence="3" type="ORF">DW352_14830</name>
</gene>
<dbReference type="Proteomes" id="UP000254889">
    <property type="component" value="Chromosome"/>
</dbReference>
<dbReference type="GO" id="GO:0032259">
    <property type="term" value="P:methylation"/>
    <property type="evidence" value="ECO:0007669"/>
    <property type="project" value="UniProtKB-KW"/>
</dbReference>
<dbReference type="PANTHER" id="PTHR42912:SF93">
    <property type="entry name" value="N6-ADENOSINE-METHYLTRANSFERASE TMT1A"/>
    <property type="match status" value="1"/>
</dbReference>
<dbReference type="InterPro" id="IPR029063">
    <property type="entry name" value="SAM-dependent_MTases_sf"/>
</dbReference>
<dbReference type="AlphaFoldDB" id="A0A345ZXN5"/>
<evidence type="ECO:0000313" key="4">
    <source>
        <dbReference type="Proteomes" id="UP000254889"/>
    </source>
</evidence>
<sequence>MATVTRPASSGDLLIDRRFEWARESLAAGDAAGAADLLGQLLELAPRYAPAWFLLGEAREQLGDGPGAAAAFESARAADPEDGQGAVVRLARLGAVAAAPMPAGYVRALFDGYAPQFDQALTEGLGYRGPEVLLQAVERACAGRRFARALDLGCGTGLAGVAFQLMCDELTGVDLSPRMLAVADSKGVYNRLVEGDVMQFAIAESAAERRYDLILAADVFMYFHDLAAFRDIAPLLEPGGLFAFTVETYAGDGALLRDTLRYAHGEAHVRDALRAAGLTLVSLHAASTRTEKGVPVPGLVVVARRPSS</sequence>
<dbReference type="Pfam" id="PF14559">
    <property type="entry name" value="TPR_19"/>
    <property type="match status" value="1"/>
</dbReference>
<dbReference type="PROSITE" id="PS50005">
    <property type="entry name" value="TPR"/>
    <property type="match status" value="1"/>
</dbReference>
<feature type="domain" description="Methyltransferase type 11" evidence="2">
    <location>
        <begin position="150"/>
        <end position="244"/>
    </location>
</feature>
<dbReference type="SUPFAM" id="SSF48452">
    <property type="entry name" value="TPR-like"/>
    <property type="match status" value="1"/>
</dbReference>
<dbReference type="Gene3D" id="1.25.40.10">
    <property type="entry name" value="Tetratricopeptide repeat domain"/>
    <property type="match status" value="1"/>
</dbReference>
<evidence type="ECO:0000259" key="2">
    <source>
        <dbReference type="Pfam" id="PF08241"/>
    </source>
</evidence>
<dbReference type="EMBL" id="CP031417">
    <property type="protein sequence ID" value="AXK81682.1"/>
    <property type="molecule type" value="Genomic_DNA"/>
</dbReference>
<dbReference type="PANTHER" id="PTHR42912">
    <property type="entry name" value="METHYLTRANSFERASE"/>
    <property type="match status" value="1"/>
</dbReference>
<evidence type="ECO:0000313" key="3">
    <source>
        <dbReference type="EMBL" id="AXK81682.1"/>
    </source>
</evidence>
<feature type="repeat" description="TPR" evidence="1">
    <location>
        <begin position="49"/>
        <end position="82"/>
    </location>
</feature>
<dbReference type="Gene3D" id="3.40.50.150">
    <property type="entry name" value="Vaccinia Virus protein VP39"/>
    <property type="match status" value="1"/>
</dbReference>
<accession>A0A345ZXN5</accession>
<dbReference type="GO" id="GO:0008757">
    <property type="term" value="F:S-adenosylmethionine-dependent methyltransferase activity"/>
    <property type="evidence" value="ECO:0007669"/>
    <property type="project" value="InterPro"/>
</dbReference>
<dbReference type="RefSeq" id="WP_115692061.1">
    <property type="nucleotide sequence ID" value="NZ_CP031417.1"/>
</dbReference>
<dbReference type="InterPro" id="IPR013216">
    <property type="entry name" value="Methyltransf_11"/>
</dbReference>
<proteinExistence type="predicted"/>
<evidence type="ECO:0000256" key="1">
    <source>
        <dbReference type="PROSITE-ProRule" id="PRU00339"/>
    </source>
</evidence>
<keyword evidence="3" id="KW-0808">Transferase</keyword>
<organism evidence="3 4">
    <name type="scientific">Pseudolabrys taiwanensis</name>
    <dbReference type="NCBI Taxonomy" id="331696"/>
    <lineage>
        <taxon>Bacteria</taxon>
        <taxon>Pseudomonadati</taxon>
        <taxon>Pseudomonadota</taxon>
        <taxon>Alphaproteobacteria</taxon>
        <taxon>Hyphomicrobiales</taxon>
        <taxon>Xanthobacteraceae</taxon>
        <taxon>Pseudolabrys</taxon>
    </lineage>
</organism>
<dbReference type="InterPro" id="IPR050508">
    <property type="entry name" value="Methyltransf_Superfamily"/>
</dbReference>
<dbReference type="InterPro" id="IPR019734">
    <property type="entry name" value="TPR_rpt"/>
</dbReference>